<reference evidence="1" key="1">
    <citation type="submission" date="2018-11" db="EMBL/GenBank/DDBJ databases">
        <authorList>
            <consortium name="Pathogen Informatics"/>
        </authorList>
    </citation>
    <scope>NUCLEOTIDE SEQUENCE</scope>
</reference>
<evidence type="ECO:0000313" key="2">
    <source>
        <dbReference type="Proteomes" id="UP000784294"/>
    </source>
</evidence>
<organism evidence="1 2">
    <name type="scientific">Protopolystoma xenopodis</name>
    <dbReference type="NCBI Taxonomy" id="117903"/>
    <lineage>
        <taxon>Eukaryota</taxon>
        <taxon>Metazoa</taxon>
        <taxon>Spiralia</taxon>
        <taxon>Lophotrochozoa</taxon>
        <taxon>Platyhelminthes</taxon>
        <taxon>Monogenea</taxon>
        <taxon>Polyopisthocotylea</taxon>
        <taxon>Polystomatidea</taxon>
        <taxon>Polystomatidae</taxon>
        <taxon>Protopolystoma</taxon>
    </lineage>
</organism>
<gene>
    <name evidence="1" type="ORF">PXEA_LOCUS32019</name>
</gene>
<dbReference type="AlphaFoldDB" id="A0A448XK29"/>
<protein>
    <submittedName>
        <fullName evidence="1">Uncharacterized protein</fullName>
    </submittedName>
</protein>
<comment type="caution">
    <text evidence="1">The sequence shown here is derived from an EMBL/GenBank/DDBJ whole genome shotgun (WGS) entry which is preliminary data.</text>
</comment>
<dbReference type="EMBL" id="CAAALY010258288">
    <property type="protein sequence ID" value="VEL38579.1"/>
    <property type="molecule type" value="Genomic_DNA"/>
</dbReference>
<sequence length="68" mass="7426">MGCCMHRPDPGCDLSSQEAPSLHVAVSKMASLPTFSQLLVSQEKKLDFEDSNAGLMTTARKREDALLM</sequence>
<keyword evidence="2" id="KW-1185">Reference proteome</keyword>
<name>A0A448XK29_9PLAT</name>
<proteinExistence type="predicted"/>
<evidence type="ECO:0000313" key="1">
    <source>
        <dbReference type="EMBL" id="VEL38579.1"/>
    </source>
</evidence>
<accession>A0A448XK29</accession>
<dbReference type="Proteomes" id="UP000784294">
    <property type="component" value="Unassembled WGS sequence"/>
</dbReference>